<feature type="compositionally biased region" description="Basic and acidic residues" evidence="1">
    <location>
        <begin position="137"/>
        <end position="146"/>
    </location>
</feature>
<keyword evidence="3" id="KW-1185">Reference proteome</keyword>
<feature type="region of interest" description="Disordered" evidence="1">
    <location>
        <begin position="102"/>
        <end position="146"/>
    </location>
</feature>
<dbReference type="EMBL" id="CP111022">
    <property type="protein sequence ID" value="WAR19654.1"/>
    <property type="molecule type" value="Genomic_DNA"/>
</dbReference>
<name>A0ABY7FFL8_MYAAR</name>
<proteinExistence type="predicted"/>
<evidence type="ECO:0000313" key="3">
    <source>
        <dbReference type="Proteomes" id="UP001164746"/>
    </source>
</evidence>
<evidence type="ECO:0000313" key="2">
    <source>
        <dbReference type="EMBL" id="WAR19654.1"/>
    </source>
</evidence>
<sequence>MQLQPFDIEVIKKGPNSAQSATLTYAEMCTNMAAHIHAVKSLPTSYRRIEQNRIKTKNNEQLQAVQMVILKGRPGERKLCNTLTTKFCNHRDEYVYDDGLTLRGPRALHSDNDQGRSHKSPRLPDGDKPHSRHYVLARHDDTDYGT</sequence>
<organism evidence="2 3">
    <name type="scientific">Mya arenaria</name>
    <name type="common">Soft-shell clam</name>
    <dbReference type="NCBI Taxonomy" id="6604"/>
    <lineage>
        <taxon>Eukaryota</taxon>
        <taxon>Metazoa</taxon>
        <taxon>Spiralia</taxon>
        <taxon>Lophotrochozoa</taxon>
        <taxon>Mollusca</taxon>
        <taxon>Bivalvia</taxon>
        <taxon>Autobranchia</taxon>
        <taxon>Heteroconchia</taxon>
        <taxon>Euheterodonta</taxon>
        <taxon>Imparidentia</taxon>
        <taxon>Neoheterodontei</taxon>
        <taxon>Myida</taxon>
        <taxon>Myoidea</taxon>
        <taxon>Myidae</taxon>
        <taxon>Mya</taxon>
    </lineage>
</organism>
<reference evidence="2" key="1">
    <citation type="submission" date="2022-11" db="EMBL/GenBank/DDBJ databases">
        <title>Centuries of genome instability and evolution in soft-shell clam transmissible cancer (bioRxiv).</title>
        <authorList>
            <person name="Hart S.F.M."/>
            <person name="Yonemitsu M.A."/>
            <person name="Giersch R.M."/>
            <person name="Beal B.F."/>
            <person name="Arriagada G."/>
            <person name="Davis B.W."/>
            <person name="Ostrander E.A."/>
            <person name="Goff S.P."/>
            <person name="Metzger M.J."/>
        </authorList>
    </citation>
    <scope>NUCLEOTIDE SEQUENCE</scope>
    <source>
        <strain evidence="2">MELC-2E11</strain>
        <tissue evidence="2">Siphon/mantle</tissue>
    </source>
</reference>
<evidence type="ECO:0000256" key="1">
    <source>
        <dbReference type="SAM" id="MobiDB-lite"/>
    </source>
</evidence>
<accession>A0ABY7FFL8</accession>
<protein>
    <submittedName>
        <fullName evidence="2">Uncharacterized protein</fullName>
    </submittedName>
</protein>
<feature type="compositionally biased region" description="Basic and acidic residues" evidence="1">
    <location>
        <begin position="108"/>
        <end position="129"/>
    </location>
</feature>
<gene>
    <name evidence="2" type="ORF">MAR_001492</name>
</gene>
<dbReference type="Proteomes" id="UP001164746">
    <property type="component" value="Chromosome 11"/>
</dbReference>